<dbReference type="SUPFAM" id="SSF53448">
    <property type="entry name" value="Nucleotide-diphospho-sugar transferases"/>
    <property type="match status" value="1"/>
</dbReference>
<keyword evidence="6 9" id="KW-0812">Transmembrane</keyword>
<keyword evidence="8 9" id="KW-0472">Membrane</keyword>
<evidence type="ECO:0000313" key="11">
    <source>
        <dbReference type="Proteomes" id="UP000288071"/>
    </source>
</evidence>
<dbReference type="AlphaFoldDB" id="A0A3S4MIX2"/>
<evidence type="ECO:0000313" key="10">
    <source>
        <dbReference type="EMBL" id="RWR53550.1"/>
    </source>
</evidence>
<dbReference type="GO" id="GO:0016020">
    <property type="term" value="C:membrane"/>
    <property type="evidence" value="ECO:0007669"/>
    <property type="project" value="UniProtKB-SubCell"/>
</dbReference>
<dbReference type="RefSeq" id="WP_128155800.1">
    <property type="nucleotide sequence ID" value="NZ_JBHSOM010000009.1"/>
</dbReference>
<evidence type="ECO:0000256" key="9">
    <source>
        <dbReference type="SAM" id="Phobius"/>
    </source>
</evidence>
<dbReference type="Gene3D" id="3.90.550.10">
    <property type="entry name" value="Spore Coat Polysaccharide Biosynthesis Protein SpsA, Chain A"/>
    <property type="match status" value="1"/>
</dbReference>
<dbReference type="CDD" id="cd02520">
    <property type="entry name" value="Glucosylceramide_synthase"/>
    <property type="match status" value="1"/>
</dbReference>
<evidence type="ECO:0000256" key="4">
    <source>
        <dbReference type="ARBA" id="ARBA00022676"/>
    </source>
</evidence>
<protein>
    <submittedName>
        <fullName evidence="10">Ceramide glucosyltransferase</fullName>
    </submittedName>
</protein>
<feature type="transmembrane region" description="Helical" evidence="9">
    <location>
        <begin position="292"/>
        <end position="315"/>
    </location>
</feature>
<reference evidence="10 11" key="2">
    <citation type="submission" date="2019-01" db="EMBL/GenBank/DDBJ databases">
        <title>Sinorhodobacter populi sp. nov. isolated from the symptomatic bark tissue of Populus euramericana canker.</title>
        <authorList>
            <person name="Xu G."/>
        </authorList>
    </citation>
    <scope>NUCLEOTIDE SEQUENCE [LARGE SCALE GENOMIC DNA]</scope>
    <source>
        <strain evidence="10 11">CGMCC 1.12963</strain>
    </source>
</reference>
<evidence type="ECO:0000256" key="7">
    <source>
        <dbReference type="ARBA" id="ARBA00022989"/>
    </source>
</evidence>
<dbReference type="GO" id="GO:0006679">
    <property type="term" value="P:glucosylceramide biosynthetic process"/>
    <property type="evidence" value="ECO:0007669"/>
    <property type="project" value="TreeGrafter"/>
</dbReference>
<dbReference type="GO" id="GO:0008120">
    <property type="term" value="F:ceramide glucosyltransferase activity"/>
    <property type="evidence" value="ECO:0007669"/>
    <property type="project" value="TreeGrafter"/>
</dbReference>
<organism evidence="10 11">
    <name type="scientific">Paenirhodobacter huangdaonensis</name>
    <dbReference type="NCBI Taxonomy" id="2501515"/>
    <lineage>
        <taxon>Bacteria</taxon>
        <taxon>Pseudomonadati</taxon>
        <taxon>Pseudomonadota</taxon>
        <taxon>Alphaproteobacteria</taxon>
        <taxon>Rhodobacterales</taxon>
        <taxon>Rhodobacter group</taxon>
        <taxon>Paenirhodobacter</taxon>
    </lineage>
</organism>
<proteinExistence type="predicted"/>
<name>A0A3S4MIX2_9RHOB</name>
<dbReference type="PANTHER" id="PTHR12726">
    <property type="entry name" value="CERAMIDE GLUCOSYLTRANSFERASE"/>
    <property type="match status" value="1"/>
</dbReference>
<evidence type="ECO:0000256" key="1">
    <source>
        <dbReference type="ARBA" id="ARBA00004141"/>
    </source>
</evidence>
<evidence type="ECO:0000256" key="2">
    <source>
        <dbReference type="ARBA" id="ARBA00004760"/>
    </source>
</evidence>
<dbReference type="InterPro" id="IPR029044">
    <property type="entry name" value="Nucleotide-diphossugar_trans"/>
</dbReference>
<dbReference type="Pfam" id="PF13506">
    <property type="entry name" value="Glyco_transf_21"/>
    <property type="match status" value="1"/>
</dbReference>
<reference evidence="11" key="1">
    <citation type="submission" date="2019-01" db="EMBL/GenBank/DDBJ databases">
        <title>Sinorhodobacter populi sp. nov. isolated from the symptomatic bark tissue of Populus euramericana canker.</title>
        <authorList>
            <person name="Li Y."/>
        </authorList>
    </citation>
    <scope>NUCLEOTIDE SEQUENCE [LARGE SCALE GENOMIC DNA]</scope>
    <source>
        <strain evidence="11">CGMCC 1.12963</strain>
    </source>
</reference>
<evidence type="ECO:0000256" key="3">
    <source>
        <dbReference type="ARBA" id="ARBA00004991"/>
    </source>
</evidence>
<dbReference type="PANTHER" id="PTHR12726:SF0">
    <property type="entry name" value="CERAMIDE GLUCOSYLTRANSFERASE"/>
    <property type="match status" value="1"/>
</dbReference>
<comment type="subcellular location">
    <subcellularLocation>
        <location evidence="1">Membrane</location>
        <topology evidence="1">Multi-pass membrane protein</topology>
    </subcellularLocation>
</comment>
<dbReference type="InterPro" id="IPR025993">
    <property type="entry name" value="Ceramide_glucosylTrfase"/>
</dbReference>
<keyword evidence="4" id="KW-0328">Glycosyltransferase</keyword>
<comment type="caution">
    <text evidence="10">The sequence shown here is derived from an EMBL/GenBank/DDBJ whole genome shotgun (WGS) entry which is preliminary data.</text>
</comment>
<keyword evidence="5 10" id="KW-0808">Transferase</keyword>
<comment type="pathway">
    <text evidence="2">Lipid metabolism; sphingolipid metabolism.</text>
</comment>
<evidence type="ECO:0000256" key="6">
    <source>
        <dbReference type="ARBA" id="ARBA00022692"/>
    </source>
</evidence>
<sequence>MTALVILLSVFVAVTLALHLASAALTARRYLHLTPVRPIPGRPLVSLIRPVCGLDLHDEETLGSSFRLSWRDLEVIFCAAHESDPAVPLVRRLIAENPQVKAQLLIGESGLSGNPKLNNLEKGWRVSRGAFVAMTDSNLLLPPDYIERLLSVWRPDTGLVSCPPVGIRGEGMGGALECAFLNSFQARWQLAADSLGLGFAQGKTLFWRRDVLERAGGLVALGRDLAEDVASTKAVRGQGLVVRLAREPFAQPIGPRSLRAVWDRQLRWARVRRDGFPGLFVAEILLGPWPPVAALIALGGLAGLGWALPFLALWYGAEIALCRIAGWPCGPRDIAAMVLRDLLLAPLWVTTWARRGFEWRGTAMGGLETAPAGGAEA</sequence>
<comment type="pathway">
    <text evidence="3">Sphingolipid metabolism.</text>
</comment>
<gene>
    <name evidence="10" type="ORF">EOW66_07530</name>
</gene>
<keyword evidence="11" id="KW-1185">Reference proteome</keyword>
<dbReference type="EMBL" id="SAVA01000003">
    <property type="protein sequence ID" value="RWR53550.1"/>
    <property type="molecule type" value="Genomic_DNA"/>
</dbReference>
<dbReference type="Proteomes" id="UP000288071">
    <property type="component" value="Unassembled WGS sequence"/>
</dbReference>
<evidence type="ECO:0000256" key="8">
    <source>
        <dbReference type="ARBA" id="ARBA00023136"/>
    </source>
</evidence>
<keyword evidence="7 9" id="KW-1133">Transmembrane helix</keyword>
<accession>A0A3S4MIX2</accession>
<evidence type="ECO:0000256" key="5">
    <source>
        <dbReference type="ARBA" id="ARBA00022679"/>
    </source>
</evidence>